<dbReference type="RefSeq" id="WP_066421017.1">
    <property type="nucleotide sequence ID" value="NZ_FKBS01000029.1"/>
</dbReference>
<dbReference type="SUPFAM" id="SSF53187">
    <property type="entry name" value="Zn-dependent exopeptidases"/>
    <property type="match status" value="1"/>
</dbReference>
<dbReference type="EMBL" id="FKBS01000029">
    <property type="protein sequence ID" value="SAI59226.1"/>
    <property type="molecule type" value="Genomic_DNA"/>
</dbReference>
<evidence type="ECO:0000313" key="2">
    <source>
        <dbReference type="Proteomes" id="UP000077037"/>
    </source>
</evidence>
<protein>
    <submittedName>
        <fullName evidence="1">N-formylglutamate amidohydrolase</fullName>
        <ecNumber evidence="1">3.5.1.68</ecNumber>
    </submittedName>
</protein>
<evidence type="ECO:0000313" key="1">
    <source>
        <dbReference type="EMBL" id="SAI59226.1"/>
    </source>
</evidence>
<dbReference type="Gene3D" id="3.40.630.40">
    <property type="entry name" value="Zn-dependent exopeptidases"/>
    <property type="match status" value="1"/>
</dbReference>
<sequence length="268" mass="29075">MTPPVVAVEKGDIPLVISIPHGGEFLPEEFSRLMTPAARTLADTDWHLARLYAFAAQMGASFVRANYSRYVIDVNRPSDGAALYPGQTTTTLCPVATFHGEAVYADAGDQPDDAEVARRVRLYWQPYHDALQAELARVRALHGRVLLWEAHSIASVLPYLFEGRLPDLNIGTFSGAACAPSLREAVIGAAGAGPFSWVVDDRFKGGHITRHYGKPESGVHAIQLEMAQCLYMDESAPFGYREDLAAKVAPTVQAMVTGALDALRQLPA</sequence>
<dbReference type="Pfam" id="PF05013">
    <property type="entry name" value="FGase"/>
    <property type="match status" value="1"/>
</dbReference>
<proteinExistence type="predicted"/>
<organism evidence="1 2">
    <name type="scientific">Bordetella ansorpii</name>
    <dbReference type="NCBI Taxonomy" id="288768"/>
    <lineage>
        <taxon>Bacteria</taxon>
        <taxon>Pseudomonadati</taxon>
        <taxon>Pseudomonadota</taxon>
        <taxon>Betaproteobacteria</taxon>
        <taxon>Burkholderiales</taxon>
        <taxon>Alcaligenaceae</taxon>
        <taxon>Bordetella</taxon>
    </lineage>
</organism>
<dbReference type="InterPro" id="IPR007709">
    <property type="entry name" value="N-FG_amidohydro"/>
</dbReference>
<dbReference type="OrthoDB" id="8716700at2"/>
<reference evidence="1 2" key="1">
    <citation type="submission" date="2016-03" db="EMBL/GenBank/DDBJ databases">
        <authorList>
            <consortium name="Pathogen Informatics"/>
        </authorList>
    </citation>
    <scope>NUCLEOTIDE SEQUENCE [LARGE SCALE GENOMIC DNA]</scope>
    <source>
        <strain evidence="1 2">NCTC13364</strain>
    </source>
</reference>
<keyword evidence="1" id="KW-0378">Hydrolase</keyword>
<dbReference type="NCBIfam" id="TIGR02017">
    <property type="entry name" value="hutG_amidohyd"/>
    <property type="match status" value="1"/>
</dbReference>
<accession>A0A157RMY6</accession>
<dbReference type="Proteomes" id="UP000077037">
    <property type="component" value="Unassembled WGS sequence"/>
</dbReference>
<gene>
    <name evidence="1" type="primary">hutG_4</name>
    <name evidence="1" type="ORF">SAMEA1982600_05247</name>
</gene>
<dbReference type="EC" id="3.5.1.68" evidence="1"/>
<dbReference type="AlphaFoldDB" id="A0A157RMY6"/>
<name>A0A157RMY6_9BORD</name>
<dbReference type="GO" id="GO:0050129">
    <property type="term" value="F:N-formylglutamate deformylase activity"/>
    <property type="evidence" value="ECO:0007669"/>
    <property type="project" value="UniProtKB-EC"/>
</dbReference>
<dbReference type="InterPro" id="IPR010247">
    <property type="entry name" value="HutG_amidohyd"/>
</dbReference>